<dbReference type="EMBL" id="CCFA01000680">
    <property type="protein sequence ID" value="CDW96627.1"/>
    <property type="molecule type" value="Genomic_DNA"/>
</dbReference>
<dbReference type="GO" id="GO:0005840">
    <property type="term" value="C:ribosome"/>
    <property type="evidence" value="ECO:0007669"/>
    <property type="project" value="UniProtKB-KW"/>
</dbReference>
<evidence type="ECO:0000256" key="4">
    <source>
        <dbReference type="SAM" id="MobiDB-lite"/>
    </source>
</evidence>
<keyword evidence="2" id="KW-0689">Ribosomal protein</keyword>
<dbReference type="SUPFAM" id="SSF50447">
    <property type="entry name" value="Translation proteins"/>
    <property type="match status" value="1"/>
</dbReference>
<evidence type="ECO:0000256" key="2">
    <source>
        <dbReference type="ARBA" id="ARBA00022980"/>
    </source>
</evidence>
<proteinExistence type="inferred from homology"/>
<feature type="non-terminal residue" evidence="5">
    <location>
        <position position="75"/>
    </location>
</feature>
<dbReference type="STRING" id="49012.A0A0F7S175"/>
<evidence type="ECO:0000256" key="3">
    <source>
        <dbReference type="ARBA" id="ARBA00023274"/>
    </source>
</evidence>
<gene>
    <name evidence="5" type="primary">SSCI13200.1</name>
</gene>
<feature type="region of interest" description="Disordered" evidence="4">
    <location>
        <begin position="1"/>
        <end position="24"/>
    </location>
</feature>
<dbReference type="InterPro" id="IPR009000">
    <property type="entry name" value="Transl_B-barrel_sf"/>
</dbReference>
<evidence type="ECO:0000313" key="5">
    <source>
        <dbReference type="EMBL" id="CDW96627.1"/>
    </source>
</evidence>
<dbReference type="InterPro" id="IPR001780">
    <property type="entry name" value="Ribosomal_eL33"/>
</dbReference>
<name>A0A0F7S175_9BASI</name>
<keyword evidence="6" id="KW-1185">Reference proteome</keyword>
<evidence type="ECO:0000313" key="6">
    <source>
        <dbReference type="Proteomes" id="UP000242770"/>
    </source>
</evidence>
<organism evidence="5 6">
    <name type="scientific">Sporisorium scitamineum</name>
    <dbReference type="NCBI Taxonomy" id="49012"/>
    <lineage>
        <taxon>Eukaryota</taxon>
        <taxon>Fungi</taxon>
        <taxon>Dikarya</taxon>
        <taxon>Basidiomycota</taxon>
        <taxon>Ustilaginomycotina</taxon>
        <taxon>Ustilaginomycetes</taxon>
        <taxon>Ustilaginales</taxon>
        <taxon>Ustilaginaceae</taxon>
        <taxon>Sporisorium</taxon>
    </lineage>
</organism>
<dbReference type="Proteomes" id="UP000242770">
    <property type="component" value="Unassembled WGS sequence"/>
</dbReference>
<reference evidence="6" key="1">
    <citation type="submission" date="2014-06" db="EMBL/GenBank/DDBJ databases">
        <authorList>
            <person name="Berkman P.J."/>
        </authorList>
    </citation>
    <scope>NUCLEOTIDE SEQUENCE [LARGE SCALE GENOMIC DNA]</scope>
</reference>
<protein>
    <submittedName>
        <fullName evidence="5">Uncharacterized protein</fullName>
    </submittedName>
</protein>
<keyword evidence="3" id="KW-0687">Ribonucleoprotein</keyword>
<accession>A0A0F7S175</accession>
<comment type="similarity">
    <text evidence="1">Belongs to the eukaryotic ribosomal protein eL33 family.</text>
</comment>
<dbReference type="PANTHER" id="PTHR10902">
    <property type="entry name" value="60S RIBOSOMAL PROTEIN L35A"/>
    <property type="match status" value="1"/>
</dbReference>
<dbReference type="InterPro" id="IPR038661">
    <property type="entry name" value="Ribosomal_eL33_sf"/>
</dbReference>
<dbReference type="Gene3D" id="2.40.10.190">
    <property type="entry name" value="translation elongation factor selb, chain A, domain 4"/>
    <property type="match status" value="1"/>
</dbReference>
<evidence type="ECO:0000256" key="1">
    <source>
        <dbReference type="ARBA" id="ARBA00009269"/>
    </source>
</evidence>
<dbReference type="GO" id="GO:0006412">
    <property type="term" value="P:translation"/>
    <property type="evidence" value="ECO:0007669"/>
    <property type="project" value="InterPro"/>
</dbReference>
<sequence length="75" mass="8648">MCRKQLSPQRRCGPTPAPTSRVNQLYRPSRLYAKGRIMGHKRSQRVAKCHTSLIKIEGVEKTDEAKFYLGKRVAY</sequence>
<dbReference type="GO" id="GO:0003735">
    <property type="term" value="F:structural constituent of ribosome"/>
    <property type="evidence" value="ECO:0007669"/>
    <property type="project" value="InterPro"/>
</dbReference>
<dbReference type="AlphaFoldDB" id="A0A0F7S175"/>
<dbReference type="Pfam" id="PF01247">
    <property type="entry name" value="Ribosomal_L35Ae"/>
    <property type="match status" value="1"/>
</dbReference>
<dbReference type="GO" id="GO:1990904">
    <property type="term" value="C:ribonucleoprotein complex"/>
    <property type="evidence" value="ECO:0007669"/>
    <property type="project" value="UniProtKB-KW"/>
</dbReference>